<protein>
    <submittedName>
        <fullName evidence="2">Uncharacterized protein</fullName>
    </submittedName>
</protein>
<evidence type="ECO:0000313" key="2">
    <source>
        <dbReference type="EMBL" id="KAF5788772.1"/>
    </source>
</evidence>
<dbReference type="AlphaFoldDB" id="A0A9K3I2A7"/>
<reference evidence="2" key="1">
    <citation type="journal article" date="2017" name="Nature">
        <title>The sunflower genome provides insights into oil metabolism, flowering and Asterid evolution.</title>
        <authorList>
            <person name="Badouin H."/>
            <person name="Gouzy J."/>
            <person name="Grassa C.J."/>
            <person name="Murat F."/>
            <person name="Staton S.E."/>
            <person name="Cottret L."/>
            <person name="Lelandais-Briere C."/>
            <person name="Owens G.L."/>
            <person name="Carrere S."/>
            <person name="Mayjonade B."/>
            <person name="Legrand L."/>
            <person name="Gill N."/>
            <person name="Kane N.C."/>
            <person name="Bowers J.E."/>
            <person name="Hubner S."/>
            <person name="Bellec A."/>
            <person name="Berard A."/>
            <person name="Berges H."/>
            <person name="Blanchet N."/>
            <person name="Boniface M.C."/>
            <person name="Brunel D."/>
            <person name="Catrice O."/>
            <person name="Chaidir N."/>
            <person name="Claudel C."/>
            <person name="Donnadieu C."/>
            <person name="Faraut T."/>
            <person name="Fievet G."/>
            <person name="Helmstetter N."/>
            <person name="King M."/>
            <person name="Knapp S.J."/>
            <person name="Lai Z."/>
            <person name="Le Paslier M.C."/>
            <person name="Lippi Y."/>
            <person name="Lorenzon L."/>
            <person name="Mandel J.R."/>
            <person name="Marage G."/>
            <person name="Marchand G."/>
            <person name="Marquand E."/>
            <person name="Bret-Mestries E."/>
            <person name="Morien E."/>
            <person name="Nambeesan S."/>
            <person name="Nguyen T."/>
            <person name="Pegot-Espagnet P."/>
            <person name="Pouilly N."/>
            <person name="Raftis F."/>
            <person name="Sallet E."/>
            <person name="Schiex T."/>
            <person name="Thomas J."/>
            <person name="Vandecasteele C."/>
            <person name="Vares D."/>
            <person name="Vear F."/>
            <person name="Vautrin S."/>
            <person name="Crespi M."/>
            <person name="Mangin B."/>
            <person name="Burke J.M."/>
            <person name="Salse J."/>
            <person name="Munos S."/>
            <person name="Vincourt P."/>
            <person name="Rieseberg L.H."/>
            <person name="Langlade N.B."/>
        </authorList>
    </citation>
    <scope>NUCLEOTIDE SEQUENCE</scope>
    <source>
        <tissue evidence="2">Leaves</tissue>
    </source>
</reference>
<evidence type="ECO:0000313" key="3">
    <source>
        <dbReference type="Proteomes" id="UP000215914"/>
    </source>
</evidence>
<comment type="caution">
    <text evidence="2">The sequence shown here is derived from an EMBL/GenBank/DDBJ whole genome shotgun (WGS) entry which is preliminary data.</text>
</comment>
<evidence type="ECO:0000256" key="1">
    <source>
        <dbReference type="SAM" id="MobiDB-lite"/>
    </source>
</evidence>
<dbReference type="Proteomes" id="UP000215914">
    <property type="component" value="Unassembled WGS sequence"/>
</dbReference>
<feature type="compositionally biased region" description="Basic and acidic residues" evidence="1">
    <location>
        <begin position="29"/>
        <end position="39"/>
    </location>
</feature>
<organism evidence="2 3">
    <name type="scientific">Helianthus annuus</name>
    <name type="common">Common sunflower</name>
    <dbReference type="NCBI Taxonomy" id="4232"/>
    <lineage>
        <taxon>Eukaryota</taxon>
        <taxon>Viridiplantae</taxon>
        <taxon>Streptophyta</taxon>
        <taxon>Embryophyta</taxon>
        <taxon>Tracheophyta</taxon>
        <taxon>Spermatophyta</taxon>
        <taxon>Magnoliopsida</taxon>
        <taxon>eudicotyledons</taxon>
        <taxon>Gunneridae</taxon>
        <taxon>Pentapetalae</taxon>
        <taxon>asterids</taxon>
        <taxon>campanulids</taxon>
        <taxon>Asterales</taxon>
        <taxon>Asteraceae</taxon>
        <taxon>Asteroideae</taxon>
        <taxon>Heliantheae alliance</taxon>
        <taxon>Heliantheae</taxon>
        <taxon>Helianthus</taxon>
    </lineage>
</organism>
<dbReference type="Gramene" id="mRNA:HanXRQr2_Chr09g0362951">
    <property type="protein sequence ID" value="mRNA:HanXRQr2_Chr09g0362951"/>
    <property type="gene ID" value="HanXRQr2_Chr09g0362951"/>
</dbReference>
<feature type="region of interest" description="Disordered" evidence="1">
    <location>
        <begin position="1"/>
        <end position="83"/>
    </location>
</feature>
<proteinExistence type="predicted"/>
<gene>
    <name evidence="2" type="ORF">HanXRQr2_Chr09g0362951</name>
</gene>
<dbReference type="EMBL" id="MNCJ02000324">
    <property type="protein sequence ID" value="KAF5788772.1"/>
    <property type="molecule type" value="Genomic_DNA"/>
</dbReference>
<name>A0A9K3I2A7_HELAN</name>
<feature type="compositionally biased region" description="Basic residues" evidence="1">
    <location>
        <begin position="48"/>
        <end position="60"/>
    </location>
</feature>
<sequence>MWKKDRLFTKRQLSGERPVSGEGESGDEVVARSRNRDGEGQDGGRVLPKTHPKPRERRIRGVSGRPVVPPMARAPSRHTDQKSDFEDMVTVWRVAKQVLILPTKCLIKCLWHRRHDLHCQYRSLNRPETPSKVLRNLTFKRRNRGKNKSSSFVLQLSQVLP</sequence>
<reference evidence="2" key="2">
    <citation type="submission" date="2020-06" db="EMBL/GenBank/DDBJ databases">
        <title>Helianthus annuus Genome sequencing and assembly Release 2.</title>
        <authorList>
            <person name="Gouzy J."/>
            <person name="Langlade N."/>
            <person name="Munos S."/>
        </authorList>
    </citation>
    <scope>NUCLEOTIDE SEQUENCE</scope>
    <source>
        <tissue evidence="2">Leaves</tissue>
    </source>
</reference>
<accession>A0A9K3I2A7</accession>
<keyword evidence="3" id="KW-1185">Reference proteome</keyword>